<evidence type="ECO:0000313" key="2">
    <source>
        <dbReference type="Proteomes" id="UP000295558"/>
    </source>
</evidence>
<dbReference type="RefSeq" id="WP_036070447.1">
    <property type="nucleotide sequence ID" value="NZ_JAASUO010000033.1"/>
</dbReference>
<name>A0A4R6ZEC4_9LIST</name>
<proteinExistence type="predicted"/>
<evidence type="ECO:0000313" key="1">
    <source>
        <dbReference type="EMBL" id="TDR50395.1"/>
    </source>
</evidence>
<dbReference type="AlphaFoldDB" id="A0A4R6ZEC4"/>
<dbReference type="EMBL" id="SNZK01000022">
    <property type="protein sequence ID" value="TDR50395.1"/>
    <property type="molecule type" value="Genomic_DNA"/>
</dbReference>
<protein>
    <submittedName>
        <fullName evidence="1">Uncharacterized protein</fullName>
    </submittedName>
</protein>
<gene>
    <name evidence="1" type="ORF">DFP96_1222</name>
</gene>
<keyword evidence="2" id="KW-1185">Reference proteome</keyword>
<sequence length="78" mass="8590">MKSEQKNLLYYVLSSRGRAHYIEIIENGGASALDAEAVEDILDVISSFFMESGLKANSEPNKLGLDLEDLIDIINDAD</sequence>
<reference evidence="1 2" key="1">
    <citation type="submission" date="2019-03" db="EMBL/GenBank/DDBJ databases">
        <title>Genomic Encyclopedia of Type Strains, Phase III (KMG-III): the genomes of soil and plant-associated and newly described type strains.</title>
        <authorList>
            <person name="Whitman W."/>
        </authorList>
    </citation>
    <scope>NUCLEOTIDE SEQUENCE [LARGE SCALE GENOMIC DNA]</scope>
    <source>
        <strain evidence="1 2">CECT 7972</strain>
    </source>
</reference>
<dbReference type="Proteomes" id="UP000295558">
    <property type="component" value="Unassembled WGS sequence"/>
</dbReference>
<accession>A0A4R6ZEC4</accession>
<organism evidence="1 2">
    <name type="scientific">Listeria rocourtiae</name>
    <dbReference type="NCBI Taxonomy" id="647910"/>
    <lineage>
        <taxon>Bacteria</taxon>
        <taxon>Bacillati</taxon>
        <taxon>Bacillota</taxon>
        <taxon>Bacilli</taxon>
        <taxon>Bacillales</taxon>
        <taxon>Listeriaceae</taxon>
        <taxon>Listeria</taxon>
    </lineage>
</organism>
<comment type="caution">
    <text evidence="1">The sequence shown here is derived from an EMBL/GenBank/DDBJ whole genome shotgun (WGS) entry which is preliminary data.</text>
</comment>